<evidence type="ECO:0000313" key="16">
    <source>
        <dbReference type="EMBL" id="EER19187.1"/>
    </source>
</evidence>
<feature type="binding site" evidence="14">
    <location>
        <position position="456"/>
    </location>
    <ligand>
        <name>ATP</name>
        <dbReference type="ChEBI" id="CHEBI:30616"/>
    </ligand>
</feature>
<dbReference type="PANTHER" id="PTHR24056">
    <property type="entry name" value="CELL DIVISION PROTEIN KINASE"/>
    <property type="match status" value="1"/>
</dbReference>
<evidence type="ECO:0000256" key="9">
    <source>
        <dbReference type="ARBA" id="ARBA00039612"/>
    </source>
</evidence>
<keyword evidence="17" id="KW-1185">Reference proteome</keyword>
<evidence type="ECO:0000256" key="10">
    <source>
        <dbReference type="ARBA" id="ARBA00041902"/>
    </source>
</evidence>
<dbReference type="InterPro" id="IPR017441">
    <property type="entry name" value="Protein_kinase_ATP_BS"/>
</dbReference>
<dbReference type="PROSITE" id="PS00108">
    <property type="entry name" value="PROTEIN_KINASE_ST"/>
    <property type="match status" value="1"/>
</dbReference>
<evidence type="ECO:0000256" key="2">
    <source>
        <dbReference type="ARBA" id="ARBA00012425"/>
    </source>
</evidence>
<evidence type="ECO:0000256" key="14">
    <source>
        <dbReference type="PROSITE-ProRule" id="PRU10141"/>
    </source>
</evidence>
<dbReference type="GeneID" id="9039426"/>
<dbReference type="GO" id="GO:0004693">
    <property type="term" value="F:cyclin-dependent protein serine/threonine kinase activity"/>
    <property type="evidence" value="ECO:0007669"/>
    <property type="project" value="UniProtKB-EC"/>
</dbReference>
<evidence type="ECO:0000256" key="7">
    <source>
        <dbReference type="ARBA" id="ARBA00022840"/>
    </source>
</evidence>
<comment type="subunit">
    <text evidence="8">May form a complex composed of at least the catalytic subunit CRK2 and a cyclin.</text>
</comment>
<dbReference type="PROSITE" id="PS50011">
    <property type="entry name" value="PROTEIN_KINASE_DOM"/>
    <property type="match status" value="1"/>
</dbReference>
<dbReference type="FunFam" id="3.30.200.20:FF:000124">
    <property type="entry name" value="Cyclin-dependent kinase 4"/>
    <property type="match status" value="1"/>
</dbReference>
<dbReference type="EMBL" id="GG671131">
    <property type="protein sequence ID" value="EER19187.1"/>
    <property type="molecule type" value="Genomic_DNA"/>
</dbReference>
<keyword evidence="7 14" id="KW-0067">ATP-binding</keyword>
<dbReference type="GO" id="GO:0005524">
    <property type="term" value="F:ATP binding"/>
    <property type="evidence" value="ECO:0007669"/>
    <property type="project" value="UniProtKB-UniRule"/>
</dbReference>
<dbReference type="AlphaFoldDB" id="C5K8I0"/>
<name>C5K8I0_PERM5</name>
<evidence type="ECO:0000256" key="1">
    <source>
        <dbReference type="ARBA" id="ARBA00006485"/>
    </source>
</evidence>
<evidence type="ECO:0000256" key="4">
    <source>
        <dbReference type="ARBA" id="ARBA00022679"/>
    </source>
</evidence>
<reference evidence="16 17" key="1">
    <citation type="submission" date="2008-07" db="EMBL/GenBank/DDBJ databases">
        <authorList>
            <person name="El-Sayed N."/>
            <person name="Caler E."/>
            <person name="Inman J."/>
            <person name="Amedeo P."/>
            <person name="Hass B."/>
            <person name="Wortman J."/>
        </authorList>
    </citation>
    <scope>NUCLEOTIDE SEQUENCE [LARGE SCALE GENOMIC DNA]</scope>
    <source>
        <strain evidence="17">ATCC 50983 / TXsc</strain>
    </source>
</reference>
<dbReference type="InterPro" id="IPR000719">
    <property type="entry name" value="Prot_kinase_dom"/>
</dbReference>
<protein>
    <recommendedName>
        <fullName evidence="9">Cyclin-dependent kinase 2 homolog</fullName>
        <ecNumber evidence="2">2.7.11.22</ecNumber>
    </recommendedName>
    <alternativeName>
        <fullName evidence="10">Cell division control protein 2 homolog</fullName>
    </alternativeName>
    <alternativeName>
        <fullName evidence="11">cdc2-related kinase 2</fullName>
    </alternativeName>
</protein>
<comment type="similarity">
    <text evidence="1">Belongs to the protein kinase superfamily. CMGC Ser/Thr protein kinase family. CDC2/CDKX subfamily.</text>
</comment>
<evidence type="ECO:0000256" key="6">
    <source>
        <dbReference type="ARBA" id="ARBA00022777"/>
    </source>
</evidence>
<dbReference type="RefSeq" id="XP_002787391.1">
    <property type="nucleotide sequence ID" value="XM_002787345.1"/>
</dbReference>
<dbReference type="SMART" id="SM00220">
    <property type="entry name" value="S_TKc"/>
    <property type="match status" value="1"/>
</dbReference>
<feature type="domain" description="Protein kinase" evidence="15">
    <location>
        <begin position="427"/>
        <end position="696"/>
    </location>
</feature>
<evidence type="ECO:0000256" key="3">
    <source>
        <dbReference type="ARBA" id="ARBA00022527"/>
    </source>
</evidence>
<keyword evidence="6" id="KW-0418">Kinase</keyword>
<dbReference type="EC" id="2.7.11.22" evidence="2"/>
<dbReference type="FunFam" id="1.10.510.10:FF:000624">
    <property type="entry name" value="Mitogen-activated protein kinase"/>
    <property type="match status" value="1"/>
</dbReference>
<dbReference type="Pfam" id="PF00069">
    <property type="entry name" value="Pkinase"/>
    <property type="match status" value="1"/>
</dbReference>
<comment type="catalytic activity">
    <reaction evidence="12">
        <text>L-threonyl-[protein] + ATP = O-phospho-L-threonyl-[protein] + ADP + H(+)</text>
        <dbReference type="Rhea" id="RHEA:46608"/>
        <dbReference type="Rhea" id="RHEA-COMP:11060"/>
        <dbReference type="Rhea" id="RHEA-COMP:11605"/>
        <dbReference type="ChEBI" id="CHEBI:15378"/>
        <dbReference type="ChEBI" id="CHEBI:30013"/>
        <dbReference type="ChEBI" id="CHEBI:30616"/>
        <dbReference type="ChEBI" id="CHEBI:61977"/>
        <dbReference type="ChEBI" id="CHEBI:456216"/>
        <dbReference type="EC" id="2.7.11.22"/>
    </reaction>
</comment>
<dbReference type="GO" id="GO:0005634">
    <property type="term" value="C:nucleus"/>
    <property type="evidence" value="ECO:0007669"/>
    <property type="project" value="TreeGrafter"/>
</dbReference>
<dbReference type="InterPro" id="IPR011009">
    <property type="entry name" value="Kinase-like_dom_sf"/>
</dbReference>
<evidence type="ECO:0000256" key="11">
    <source>
        <dbReference type="ARBA" id="ARBA00042858"/>
    </source>
</evidence>
<proteinExistence type="inferred from homology"/>
<dbReference type="InterPro" id="IPR008271">
    <property type="entry name" value="Ser/Thr_kinase_AS"/>
</dbReference>
<gene>
    <name evidence="16" type="ORF">Pmar_PMAR028652</name>
</gene>
<dbReference type="Proteomes" id="UP000007800">
    <property type="component" value="Unassembled WGS sequence"/>
</dbReference>
<dbReference type="InParanoid" id="C5K8I0"/>
<evidence type="ECO:0000313" key="17">
    <source>
        <dbReference type="Proteomes" id="UP000007800"/>
    </source>
</evidence>
<organism evidence="17">
    <name type="scientific">Perkinsus marinus (strain ATCC 50983 / TXsc)</name>
    <dbReference type="NCBI Taxonomy" id="423536"/>
    <lineage>
        <taxon>Eukaryota</taxon>
        <taxon>Sar</taxon>
        <taxon>Alveolata</taxon>
        <taxon>Perkinsozoa</taxon>
        <taxon>Perkinsea</taxon>
        <taxon>Perkinsida</taxon>
        <taxon>Perkinsidae</taxon>
        <taxon>Perkinsus</taxon>
    </lineage>
</organism>
<dbReference type="OrthoDB" id="28397at2759"/>
<evidence type="ECO:0000256" key="8">
    <source>
        <dbReference type="ARBA" id="ARBA00038543"/>
    </source>
</evidence>
<keyword evidence="5 14" id="KW-0547">Nucleotide-binding</keyword>
<sequence>MSNKIINTEGIWRKLRVDVSEVPEYVGSSSEGQSKVTVDVTRDKLIREADAFKRSIVKFGCFCAQLESDEEVSTILTPVGREVANTFGVLCTCMTAVALKGGKCLVAEVAALGDDIDKQVEKLSEAAVRNRAAVSRICGVILERIQRVKKMSLGPASACRKIVTRHVKCIEDALEELSTAVRRAREEKEDGAPDLVDEDDDDLLNFDDDDLFLVESAGAMVEAMGSLVVDLKKEMVDDALAERTEKISGKIDEIVSWKKKDAAKKWGGLGRVSLGVLTVAQGPIVEGEKDVNELRNLIEKSLNGINVCDVPDFCTAFNKVTNTVVETLRESKRKRMSLEEESDRKMGKRADSLDRCFLAIVDPPGERPEEEVREDYFRIARKERGSTSSVSNEGRERRLMNELEKFMMPKVHRGRSRKEENLCVDEFEILNEVGKGTYGQVFKAIDKRTQQYVALKRVLLKNEKEGFPVTAVREIKILKRLQHENVVRMLDVVFAKPTDGDKHRGSVYMVFEYMDHDLSGVLAYRSQRTDTGMSDGNLRPDEVKCIFLQVLRGLDYCHKHNVVHRDLKLSNLLLDKLGHIKIADFGLARIYKEGRLNQTNRVITRWYRPPELLLGTTIYDSKVDTWSAGCILAELIRGKALFPGESETEVYRMLADTLGAPCEQMWPACTQLPNYAQLNEAYQHMRKMMRNPDEIL</sequence>
<evidence type="ECO:0000256" key="5">
    <source>
        <dbReference type="ARBA" id="ARBA00022741"/>
    </source>
</evidence>
<keyword evidence="4" id="KW-0808">Transferase</keyword>
<evidence type="ECO:0000256" key="12">
    <source>
        <dbReference type="ARBA" id="ARBA00047811"/>
    </source>
</evidence>
<evidence type="ECO:0000259" key="15">
    <source>
        <dbReference type="PROSITE" id="PS50011"/>
    </source>
</evidence>
<accession>C5K8I0</accession>
<dbReference type="Gene3D" id="3.30.200.20">
    <property type="entry name" value="Phosphorylase Kinase, domain 1"/>
    <property type="match status" value="1"/>
</dbReference>
<dbReference type="SUPFAM" id="SSF56112">
    <property type="entry name" value="Protein kinase-like (PK-like)"/>
    <property type="match status" value="1"/>
</dbReference>
<dbReference type="InterPro" id="IPR050108">
    <property type="entry name" value="CDK"/>
</dbReference>
<keyword evidence="3" id="KW-0723">Serine/threonine-protein kinase</keyword>
<evidence type="ECO:0000256" key="13">
    <source>
        <dbReference type="ARBA" id="ARBA00048367"/>
    </source>
</evidence>
<dbReference type="Gene3D" id="1.10.510.10">
    <property type="entry name" value="Transferase(Phosphotransferase) domain 1"/>
    <property type="match status" value="1"/>
</dbReference>
<dbReference type="PROSITE" id="PS00107">
    <property type="entry name" value="PROTEIN_KINASE_ATP"/>
    <property type="match status" value="1"/>
</dbReference>
<comment type="catalytic activity">
    <reaction evidence="13">
        <text>L-seryl-[protein] + ATP = O-phospho-L-seryl-[protein] + ADP + H(+)</text>
        <dbReference type="Rhea" id="RHEA:17989"/>
        <dbReference type="Rhea" id="RHEA-COMP:9863"/>
        <dbReference type="Rhea" id="RHEA-COMP:11604"/>
        <dbReference type="ChEBI" id="CHEBI:15378"/>
        <dbReference type="ChEBI" id="CHEBI:29999"/>
        <dbReference type="ChEBI" id="CHEBI:30616"/>
        <dbReference type="ChEBI" id="CHEBI:83421"/>
        <dbReference type="ChEBI" id="CHEBI:456216"/>
        <dbReference type="EC" id="2.7.11.22"/>
    </reaction>
</comment>